<feature type="compositionally biased region" description="Low complexity" evidence="1">
    <location>
        <begin position="25"/>
        <end position="36"/>
    </location>
</feature>
<dbReference type="EnsemblMetazoa" id="AFUN011141-RA">
    <property type="protein sequence ID" value="AFUN011141-PA"/>
    <property type="gene ID" value="AFUN011141"/>
</dbReference>
<proteinExistence type="predicted"/>
<name>A0A182RXX0_ANOFN</name>
<feature type="compositionally biased region" description="Polar residues" evidence="1">
    <location>
        <begin position="1"/>
        <end position="10"/>
    </location>
</feature>
<protein>
    <submittedName>
        <fullName evidence="2">Uncharacterized protein</fullName>
    </submittedName>
</protein>
<dbReference type="VEuPathDB" id="VectorBase:AFUN011141"/>
<accession>A0A182RXX0</accession>
<evidence type="ECO:0000256" key="1">
    <source>
        <dbReference type="SAM" id="MobiDB-lite"/>
    </source>
</evidence>
<evidence type="ECO:0000313" key="2">
    <source>
        <dbReference type="EnsemblMetazoa" id="AFUN011141-PA"/>
    </source>
</evidence>
<dbReference type="AlphaFoldDB" id="A0A182RXX0"/>
<feature type="region of interest" description="Disordered" evidence="1">
    <location>
        <begin position="1"/>
        <end position="37"/>
    </location>
</feature>
<reference evidence="2" key="1">
    <citation type="submission" date="2020-05" db="UniProtKB">
        <authorList>
            <consortium name="EnsemblMetazoa"/>
        </authorList>
    </citation>
    <scope>IDENTIFICATION</scope>
    <source>
        <strain evidence="2">FUMOZ</strain>
    </source>
</reference>
<organism evidence="2">
    <name type="scientific">Anopheles funestus</name>
    <name type="common">African malaria mosquito</name>
    <dbReference type="NCBI Taxonomy" id="62324"/>
    <lineage>
        <taxon>Eukaryota</taxon>
        <taxon>Metazoa</taxon>
        <taxon>Ecdysozoa</taxon>
        <taxon>Arthropoda</taxon>
        <taxon>Hexapoda</taxon>
        <taxon>Insecta</taxon>
        <taxon>Pterygota</taxon>
        <taxon>Neoptera</taxon>
        <taxon>Endopterygota</taxon>
        <taxon>Diptera</taxon>
        <taxon>Nematocera</taxon>
        <taxon>Culicoidea</taxon>
        <taxon>Culicidae</taxon>
        <taxon>Anophelinae</taxon>
        <taxon>Anopheles</taxon>
    </lineage>
</organism>
<sequence length="114" mass="12401">KWSGTKTCQSDLGPFRKEWEEENQPGPSSSASGSDSVLEVPAGRLSNKITHTALSDLLVLIRETTNISLPRCSKTLLKTGTSGKGHSDCWRRADVVSRNTKLSSTLFSVIINIL</sequence>